<evidence type="ECO:0000259" key="9">
    <source>
        <dbReference type="Pfam" id="PF22062"/>
    </source>
</evidence>
<comment type="function">
    <text evidence="6">Accessory subunit of the DNA polymerase alpha complex (also known as the alpha DNA polymerase-primase complex) which plays an essential role in the initiation of DNA synthesis.</text>
</comment>
<evidence type="ECO:0000256" key="4">
    <source>
        <dbReference type="ARBA" id="ARBA00022705"/>
    </source>
</evidence>
<evidence type="ECO:0000256" key="7">
    <source>
        <dbReference type="SAM" id="MobiDB-lite"/>
    </source>
</evidence>
<reference evidence="10" key="1">
    <citation type="journal article" date="2020" name="Stud. Mycol.">
        <title>101 Dothideomycetes genomes: a test case for predicting lifestyles and emergence of pathogens.</title>
        <authorList>
            <person name="Haridas S."/>
            <person name="Albert R."/>
            <person name="Binder M."/>
            <person name="Bloem J."/>
            <person name="Labutti K."/>
            <person name="Salamov A."/>
            <person name="Andreopoulos B."/>
            <person name="Baker S."/>
            <person name="Barry K."/>
            <person name="Bills G."/>
            <person name="Bluhm B."/>
            <person name="Cannon C."/>
            <person name="Castanera R."/>
            <person name="Culley D."/>
            <person name="Daum C."/>
            <person name="Ezra D."/>
            <person name="Gonzalez J."/>
            <person name="Henrissat B."/>
            <person name="Kuo A."/>
            <person name="Liang C."/>
            <person name="Lipzen A."/>
            <person name="Lutzoni F."/>
            <person name="Magnuson J."/>
            <person name="Mondo S."/>
            <person name="Nolan M."/>
            <person name="Ohm R."/>
            <person name="Pangilinan J."/>
            <person name="Park H.-J."/>
            <person name="Ramirez L."/>
            <person name="Alfaro M."/>
            <person name="Sun H."/>
            <person name="Tritt A."/>
            <person name="Yoshinaga Y."/>
            <person name="Zwiers L.-H."/>
            <person name="Turgeon B."/>
            <person name="Goodwin S."/>
            <person name="Spatafora J."/>
            <person name="Crous P."/>
            <person name="Grigoriev I."/>
        </authorList>
    </citation>
    <scope>NUCLEOTIDE SEQUENCE</scope>
    <source>
        <strain evidence="10">Tuck. ex Michener</strain>
    </source>
</reference>
<dbReference type="InterPro" id="IPR007185">
    <property type="entry name" value="DNA_pol_a/d/e_bsu"/>
</dbReference>
<feature type="region of interest" description="Disordered" evidence="7">
    <location>
        <begin position="354"/>
        <end position="377"/>
    </location>
</feature>
<dbReference type="PANTHER" id="PTHR23061:SF12">
    <property type="entry name" value="DNA POLYMERASE ALPHA SUBUNIT B"/>
    <property type="match status" value="1"/>
</dbReference>
<dbReference type="EMBL" id="ML991807">
    <property type="protein sequence ID" value="KAF2233357.1"/>
    <property type="molecule type" value="Genomic_DNA"/>
</dbReference>
<dbReference type="AlphaFoldDB" id="A0A6A6H5Y8"/>
<dbReference type="PANTHER" id="PTHR23061">
    <property type="entry name" value="DNA POLYMERASE 2 ALPHA 70 KDA SUBUNIT"/>
    <property type="match status" value="1"/>
</dbReference>
<dbReference type="Pfam" id="PF04042">
    <property type="entry name" value="DNA_pol_E_B"/>
    <property type="match status" value="1"/>
</dbReference>
<evidence type="ECO:0000313" key="10">
    <source>
        <dbReference type="EMBL" id="KAF2233357.1"/>
    </source>
</evidence>
<protein>
    <recommendedName>
        <fullName evidence="3 6">DNA polymerase alpha subunit B</fullName>
    </recommendedName>
</protein>
<proteinExistence type="inferred from homology"/>
<feature type="region of interest" description="Disordered" evidence="7">
    <location>
        <begin position="135"/>
        <end position="169"/>
    </location>
</feature>
<evidence type="ECO:0000256" key="2">
    <source>
        <dbReference type="ARBA" id="ARBA00007299"/>
    </source>
</evidence>
<keyword evidence="4 6" id="KW-0235">DNA replication</keyword>
<organism evidence="10 11">
    <name type="scientific">Viridothelium virens</name>
    <name type="common">Speckled blister lichen</name>
    <name type="synonym">Trypethelium virens</name>
    <dbReference type="NCBI Taxonomy" id="1048519"/>
    <lineage>
        <taxon>Eukaryota</taxon>
        <taxon>Fungi</taxon>
        <taxon>Dikarya</taxon>
        <taxon>Ascomycota</taxon>
        <taxon>Pezizomycotina</taxon>
        <taxon>Dothideomycetes</taxon>
        <taxon>Dothideomycetes incertae sedis</taxon>
        <taxon>Trypetheliales</taxon>
        <taxon>Trypetheliaceae</taxon>
        <taxon>Viridothelium</taxon>
    </lineage>
</organism>
<evidence type="ECO:0000256" key="5">
    <source>
        <dbReference type="ARBA" id="ARBA00023242"/>
    </source>
</evidence>
<dbReference type="Pfam" id="PF22062">
    <property type="entry name" value="OB_DPOA2"/>
    <property type="match status" value="1"/>
</dbReference>
<dbReference type="PIRSF" id="PIRSF018300">
    <property type="entry name" value="DNA_pol_alph_2"/>
    <property type="match status" value="1"/>
</dbReference>
<dbReference type="InterPro" id="IPR016722">
    <property type="entry name" value="DNA_pol_alpha_bsu"/>
</dbReference>
<evidence type="ECO:0000313" key="11">
    <source>
        <dbReference type="Proteomes" id="UP000800092"/>
    </source>
</evidence>
<evidence type="ECO:0000256" key="3">
    <source>
        <dbReference type="ARBA" id="ARBA00018596"/>
    </source>
</evidence>
<gene>
    <name evidence="10" type="ORF">EV356DRAFT_503683</name>
</gene>
<comment type="subcellular location">
    <subcellularLocation>
        <location evidence="1 6">Nucleus</location>
    </subcellularLocation>
</comment>
<dbReference type="Gene3D" id="3.60.21.60">
    <property type="match status" value="2"/>
</dbReference>
<feature type="region of interest" description="Disordered" evidence="7">
    <location>
        <begin position="560"/>
        <end position="580"/>
    </location>
</feature>
<dbReference type="Proteomes" id="UP000800092">
    <property type="component" value="Unassembled WGS sequence"/>
</dbReference>
<feature type="domain" description="DNA polymerase alpha subunit B OB" evidence="9">
    <location>
        <begin position="225"/>
        <end position="331"/>
    </location>
</feature>
<accession>A0A6A6H5Y8</accession>
<evidence type="ECO:0000256" key="6">
    <source>
        <dbReference type="PIRNR" id="PIRNR018300"/>
    </source>
</evidence>
<feature type="domain" description="DNA polymerase alpha/delta/epsilon subunit B" evidence="8">
    <location>
        <begin position="374"/>
        <end position="616"/>
    </location>
</feature>
<name>A0A6A6H5Y8_VIRVR</name>
<dbReference type="InterPro" id="IPR054300">
    <property type="entry name" value="OB_DPOA2"/>
</dbReference>
<dbReference type="GO" id="GO:0005658">
    <property type="term" value="C:alpha DNA polymerase:primase complex"/>
    <property type="evidence" value="ECO:0007669"/>
    <property type="project" value="TreeGrafter"/>
</dbReference>
<feature type="compositionally biased region" description="Polar residues" evidence="7">
    <location>
        <begin position="139"/>
        <end position="169"/>
    </location>
</feature>
<evidence type="ECO:0000259" key="8">
    <source>
        <dbReference type="Pfam" id="PF04042"/>
    </source>
</evidence>
<evidence type="ECO:0000256" key="1">
    <source>
        <dbReference type="ARBA" id="ARBA00004123"/>
    </source>
</evidence>
<dbReference type="FunFam" id="3.60.21.60:FF:000008">
    <property type="entry name" value="DNA polymerase alpha subunit B"/>
    <property type="match status" value="1"/>
</dbReference>
<keyword evidence="11" id="KW-1185">Reference proteome</keyword>
<dbReference type="GO" id="GO:0006270">
    <property type="term" value="P:DNA replication initiation"/>
    <property type="evidence" value="ECO:0007669"/>
    <property type="project" value="TreeGrafter"/>
</dbReference>
<comment type="similarity">
    <text evidence="2 6">Belongs to the DNA polymerase alpha subunit B family.</text>
</comment>
<sequence>MADLETELNELFSMPDGRLSTEILGEMQSIMRLHSISPQELMYKWESYSIKMGAETTQLDLKTIRDFKKDLQDILERESRGKTHVASANKKTGATPRAGIGSGGDVFGMLDGLVPSTPRPGAVNGSAIKRKSNFETPAVKSNKQHANSSPSGFETPHTNGDSTTPVTTSIITDGAGQIQETINAHLDAPEDAPPKLSEPRIKIKSNTEMQKFAYKSMAMKLSDASETLDDRIDDFVSILQAHYSLPESSFGNPTAPSTSEIVAVGRIASDATEGKLHPANLVLETSRRTGAGRRIPLQIDDHSNYDFFPGQIVALKGMNANGDAFRISEIISIPSLPEAATLPSDIDLINARLGSSASAEDSDEPSESPHPTTILVASGPYTPSPTLDFTALHALLTRAATLQADALLLLGPFLPFSHPAVRHGEFDLPSSAPIAPDQATLVDVFRHYISAPLHRLVQQHPHIHIILVPSTDDAIAKHVSWPQDRLQKKELGLARQVSCVTNPVTLTLNDVAIGMSSQDVLSEIRAQNCTGGKAKMERDVLGRMAGLVVQQRHFFPVFPPAKRAPLPREEGEGEDGDEERLRTGASLDVGFLKLGEFVGVRPDVLVLPSVLNPFAKVVQGTTVINPGTLSKRRAPGTYARMTVHARNVIVEERERGELLGNRVYERCRVDIVKIGGS</sequence>
<dbReference type="OrthoDB" id="336885at2759"/>
<dbReference type="GO" id="GO:0003677">
    <property type="term" value="F:DNA binding"/>
    <property type="evidence" value="ECO:0007669"/>
    <property type="project" value="InterPro"/>
</dbReference>
<keyword evidence="5 6" id="KW-0539">Nucleus</keyword>